<keyword evidence="3 11" id="KW-0285">Flavoprotein</keyword>
<evidence type="ECO:0000256" key="10">
    <source>
        <dbReference type="ARBA" id="ARBA00025810"/>
    </source>
</evidence>
<keyword evidence="4 11" id="KW-0288">FMN</keyword>
<evidence type="ECO:0000313" key="13">
    <source>
        <dbReference type="EMBL" id="MFD2612663.1"/>
    </source>
</evidence>
<comment type="caution">
    <text evidence="13">The sequence shown here is derived from an EMBL/GenBank/DDBJ whole genome shotgun (WGS) entry which is preliminary data.</text>
</comment>
<comment type="similarity">
    <text evidence="11">Belongs to the IPP isomerase type 2 family.</text>
</comment>
<proteinExistence type="inferred from homology"/>
<keyword evidence="8 11" id="KW-0414">Isoprene biosynthesis</keyword>
<evidence type="ECO:0000256" key="11">
    <source>
        <dbReference type="HAMAP-Rule" id="MF_00354"/>
    </source>
</evidence>
<feature type="binding site" evidence="11">
    <location>
        <begin position="106"/>
        <end position="108"/>
    </location>
    <ligand>
        <name>substrate</name>
    </ligand>
</feature>
<dbReference type="InterPro" id="IPR000262">
    <property type="entry name" value="FMN-dep_DH"/>
</dbReference>
<dbReference type="Pfam" id="PF01070">
    <property type="entry name" value="FMN_dh"/>
    <property type="match status" value="1"/>
</dbReference>
<organism evidence="13 14">
    <name type="scientific">Paenibacillus gansuensis</name>
    <dbReference type="NCBI Taxonomy" id="306542"/>
    <lineage>
        <taxon>Bacteria</taxon>
        <taxon>Bacillati</taxon>
        <taxon>Bacillota</taxon>
        <taxon>Bacilli</taxon>
        <taxon>Bacillales</taxon>
        <taxon>Paenibacillaceae</taxon>
        <taxon>Paenibacillus</taxon>
    </lineage>
</organism>
<evidence type="ECO:0000256" key="6">
    <source>
        <dbReference type="ARBA" id="ARBA00022842"/>
    </source>
</evidence>
<dbReference type="RefSeq" id="WP_377602390.1">
    <property type="nucleotide sequence ID" value="NZ_JBHUME010000007.1"/>
</dbReference>
<feature type="binding site" evidence="11">
    <location>
        <begin position="17"/>
        <end position="18"/>
    </location>
    <ligand>
        <name>substrate</name>
    </ligand>
</feature>
<name>A0ABW5PCD4_9BACL</name>
<comment type="cofactor">
    <cofactor evidence="11">
        <name>Mg(2+)</name>
        <dbReference type="ChEBI" id="CHEBI:18420"/>
    </cofactor>
</comment>
<dbReference type="InterPro" id="IPR011179">
    <property type="entry name" value="IPdP_isomerase"/>
</dbReference>
<evidence type="ECO:0000256" key="3">
    <source>
        <dbReference type="ARBA" id="ARBA00022630"/>
    </source>
</evidence>
<keyword evidence="9 11" id="KW-0413">Isomerase</keyword>
<feature type="binding site" evidence="11">
    <location>
        <position position="231"/>
    </location>
    <ligand>
        <name>FMN</name>
        <dbReference type="ChEBI" id="CHEBI:58210"/>
    </ligand>
</feature>
<dbReference type="PIRSF" id="PIRSF003314">
    <property type="entry name" value="IPP_isomerase"/>
    <property type="match status" value="1"/>
</dbReference>
<feature type="binding site" evidence="11">
    <location>
        <position position="201"/>
    </location>
    <ligand>
        <name>FMN</name>
        <dbReference type="ChEBI" id="CHEBI:58210"/>
    </ligand>
</feature>
<evidence type="ECO:0000313" key="14">
    <source>
        <dbReference type="Proteomes" id="UP001597541"/>
    </source>
</evidence>
<feature type="binding site" evidence="11">
    <location>
        <position position="75"/>
    </location>
    <ligand>
        <name>FMN</name>
        <dbReference type="ChEBI" id="CHEBI:58210"/>
    </ligand>
</feature>
<reference evidence="14" key="1">
    <citation type="journal article" date="2019" name="Int. J. Syst. Evol. Microbiol.">
        <title>The Global Catalogue of Microorganisms (GCM) 10K type strain sequencing project: providing services to taxonomists for standard genome sequencing and annotation.</title>
        <authorList>
            <consortium name="The Broad Institute Genomics Platform"/>
            <consortium name="The Broad Institute Genome Sequencing Center for Infectious Disease"/>
            <person name="Wu L."/>
            <person name="Ma J."/>
        </authorList>
    </citation>
    <scope>NUCLEOTIDE SEQUENCE [LARGE SCALE GENOMIC DNA]</scope>
    <source>
        <strain evidence="14">KCTC 3950</strain>
    </source>
</reference>
<evidence type="ECO:0000259" key="12">
    <source>
        <dbReference type="Pfam" id="PF01070"/>
    </source>
</evidence>
<feature type="binding site" evidence="11">
    <location>
        <begin position="76"/>
        <end position="78"/>
    </location>
    <ligand>
        <name>FMN</name>
        <dbReference type="ChEBI" id="CHEBI:58210"/>
    </ligand>
</feature>
<dbReference type="EC" id="5.3.3.2" evidence="11"/>
<feature type="binding site" evidence="11">
    <location>
        <position position="169"/>
    </location>
    <ligand>
        <name>substrate</name>
    </ligand>
</feature>
<evidence type="ECO:0000256" key="5">
    <source>
        <dbReference type="ARBA" id="ARBA00022723"/>
    </source>
</evidence>
<evidence type="ECO:0000256" key="2">
    <source>
        <dbReference type="ARBA" id="ARBA00022490"/>
    </source>
</evidence>
<dbReference type="Gene3D" id="3.20.20.70">
    <property type="entry name" value="Aldolase class I"/>
    <property type="match status" value="1"/>
</dbReference>
<feature type="binding site" evidence="11">
    <location>
        <position position="134"/>
    </location>
    <ligand>
        <name>FMN</name>
        <dbReference type="ChEBI" id="CHEBI:58210"/>
    </ligand>
</feature>
<feature type="binding site" evidence="11">
    <location>
        <position position="106"/>
    </location>
    <ligand>
        <name>FMN</name>
        <dbReference type="ChEBI" id="CHEBI:58210"/>
    </ligand>
</feature>
<dbReference type="Proteomes" id="UP001597541">
    <property type="component" value="Unassembled WGS sequence"/>
</dbReference>
<dbReference type="InterPro" id="IPR013785">
    <property type="entry name" value="Aldolase_TIM"/>
</dbReference>
<sequence>MKSNVTGSVEARQTEKRKSEHIEICLQEEVQGKGITTGFERYRFHHNALPEIDFASISTDSIFLGKPLKAPLLISSMTGGTDRAGRINRALAETAEARGWAMGVGSVRAAVQNEELADTFDVRKYAPTIPILSNVGAVQLNYGFGVDEARRAVELVEADGLVLHLNSMQEVFQPEGDTNFAALLPRIEELCSRLGLPVGVKEVGWGIDAETAARLHNAGVSFIDVAGAGGTSWSEVEKFRSASPLQRAAAEAFAGWGIPTAESLREVRGRLPAGTVIASGGLATGLDAAKAVALGADLAGYGRRLLPAAAGDRAAEELHAKFEQIELEFRIAMFGIGAGSLAKLKGTPRLRALAER</sequence>
<comment type="subunit">
    <text evidence="10 11">Homooctamer. Dimer of tetramers.</text>
</comment>
<feature type="domain" description="FMN-dependent dehydrogenase" evidence="12">
    <location>
        <begin position="186"/>
        <end position="345"/>
    </location>
</feature>
<keyword evidence="2 11" id="KW-0963">Cytoplasm</keyword>
<protein>
    <recommendedName>
        <fullName evidence="11">Isopentenyl-diphosphate delta-isomerase</fullName>
        <shortName evidence="11">IPP isomerase</shortName>
        <ecNumber evidence="11">5.3.3.2</ecNumber>
    </recommendedName>
    <alternativeName>
        <fullName evidence="11">Isopentenyl diphosphate:dimethylallyl diphosphate isomerase</fullName>
    </alternativeName>
    <alternativeName>
        <fullName evidence="11">Isopentenyl pyrophosphate isomerase</fullName>
    </alternativeName>
    <alternativeName>
        <fullName evidence="11">Type 2 isopentenyl diphosphate isomerase</fullName>
        <shortName evidence="11">IDI-2</shortName>
    </alternativeName>
</protein>
<feature type="binding site" evidence="11">
    <location>
        <position position="170"/>
    </location>
    <ligand>
        <name>Mg(2+)</name>
        <dbReference type="ChEBI" id="CHEBI:18420"/>
    </ligand>
</feature>
<evidence type="ECO:0000256" key="1">
    <source>
        <dbReference type="ARBA" id="ARBA00001917"/>
    </source>
</evidence>
<dbReference type="PANTHER" id="PTHR43665">
    <property type="entry name" value="ISOPENTENYL-DIPHOSPHATE DELTA-ISOMERASE"/>
    <property type="match status" value="1"/>
</dbReference>
<accession>A0ABW5PCD4</accession>
<evidence type="ECO:0000256" key="8">
    <source>
        <dbReference type="ARBA" id="ARBA00023229"/>
    </source>
</evidence>
<dbReference type="EMBL" id="JBHUME010000007">
    <property type="protein sequence ID" value="MFD2612663.1"/>
    <property type="molecule type" value="Genomic_DNA"/>
</dbReference>
<dbReference type="SUPFAM" id="SSF51395">
    <property type="entry name" value="FMN-linked oxidoreductases"/>
    <property type="match status" value="1"/>
</dbReference>
<evidence type="ECO:0000256" key="7">
    <source>
        <dbReference type="ARBA" id="ARBA00022857"/>
    </source>
</evidence>
<dbReference type="GO" id="GO:0004452">
    <property type="term" value="F:isopentenyl-diphosphate delta-isomerase activity"/>
    <property type="evidence" value="ECO:0007669"/>
    <property type="project" value="UniProtKB-EC"/>
</dbReference>
<evidence type="ECO:0000256" key="9">
    <source>
        <dbReference type="ARBA" id="ARBA00023235"/>
    </source>
</evidence>
<keyword evidence="6 11" id="KW-0460">Magnesium</keyword>
<dbReference type="NCBIfam" id="TIGR02151">
    <property type="entry name" value="IPP_isom_2"/>
    <property type="match status" value="1"/>
</dbReference>
<comment type="subcellular location">
    <subcellularLocation>
        <location evidence="11">Cytoplasm</location>
    </subcellularLocation>
</comment>
<dbReference type="CDD" id="cd02811">
    <property type="entry name" value="IDI-2_FMN"/>
    <property type="match status" value="1"/>
</dbReference>
<comment type="catalytic activity">
    <reaction evidence="11">
        <text>isopentenyl diphosphate = dimethylallyl diphosphate</text>
        <dbReference type="Rhea" id="RHEA:23284"/>
        <dbReference type="ChEBI" id="CHEBI:57623"/>
        <dbReference type="ChEBI" id="CHEBI:128769"/>
        <dbReference type="EC" id="5.3.3.2"/>
    </reaction>
</comment>
<comment type="function">
    <text evidence="11">Involved in the biosynthesis of isoprenoids. Catalyzes the 1,3-allylic rearrangement of the homoallylic substrate isopentenyl (IPP) to its allylic isomer, dimethylallyl diphosphate (DMAPP).</text>
</comment>
<gene>
    <name evidence="11 13" type="primary">fni</name>
    <name evidence="13" type="ORF">ACFSUF_09540</name>
</gene>
<comment type="caution">
    <text evidence="11">Lacks conserved residue(s) required for the propagation of feature annotation.</text>
</comment>
<keyword evidence="5 11" id="KW-0479">Metal-binding</keyword>
<keyword evidence="7 11" id="KW-0521">NADP</keyword>
<comment type="cofactor">
    <cofactor evidence="1 11">
        <name>FMN</name>
        <dbReference type="ChEBI" id="CHEBI:58210"/>
    </cofactor>
</comment>
<comment type="cofactor">
    <cofactor evidence="11">
        <name>NADPH</name>
        <dbReference type="ChEBI" id="CHEBI:57783"/>
    </cofactor>
</comment>
<dbReference type="PANTHER" id="PTHR43665:SF1">
    <property type="entry name" value="ISOPENTENYL-DIPHOSPHATE DELTA-ISOMERASE"/>
    <property type="match status" value="1"/>
</dbReference>
<dbReference type="HAMAP" id="MF_00354">
    <property type="entry name" value="Idi_2"/>
    <property type="match status" value="1"/>
</dbReference>
<keyword evidence="14" id="KW-1185">Reference proteome</keyword>
<evidence type="ECO:0000256" key="4">
    <source>
        <dbReference type="ARBA" id="ARBA00022643"/>
    </source>
</evidence>